<gene>
    <name evidence="1" type="ORF">VP01_5447g1</name>
</gene>
<dbReference type="AlphaFoldDB" id="A0A0L6UJL6"/>
<organism evidence="1 2">
    <name type="scientific">Puccinia sorghi</name>
    <dbReference type="NCBI Taxonomy" id="27349"/>
    <lineage>
        <taxon>Eukaryota</taxon>
        <taxon>Fungi</taxon>
        <taxon>Dikarya</taxon>
        <taxon>Basidiomycota</taxon>
        <taxon>Pucciniomycotina</taxon>
        <taxon>Pucciniomycetes</taxon>
        <taxon>Pucciniales</taxon>
        <taxon>Pucciniaceae</taxon>
        <taxon>Puccinia</taxon>
    </lineage>
</organism>
<keyword evidence="2" id="KW-1185">Reference proteome</keyword>
<proteinExistence type="predicted"/>
<protein>
    <recommendedName>
        <fullName evidence="3">CCHC-type domain-containing protein</fullName>
    </recommendedName>
</protein>
<reference evidence="1 2" key="1">
    <citation type="submission" date="2015-08" db="EMBL/GenBank/DDBJ databases">
        <title>Next Generation Sequencing and Analysis of the Genome of Puccinia sorghi L Schw, the Causal Agent of Maize Common Rust.</title>
        <authorList>
            <person name="Rochi L."/>
            <person name="Burguener G."/>
            <person name="Darino M."/>
            <person name="Turjanski A."/>
            <person name="Kreff E."/>
            <person name="Dieguez M.J."/>
            <person name="Sacco F."/>
        </authorList>
    </citation>
    <scope>NUCLEOTIDE SEQUENCE [LARGE SCALE GENOMIC DNA]</scope>
    <source>
        <strain evidence="1 2">RO10H11247</strain>
    </source>
</reference>
<name>A0A0L6UJL6_9BASI</name>
<dbReference type="EMBL" id="LAVV01010661">
    <property type="protein sequence ID" value="KNZ48741.1"/>
    <property type="molecule type" value="Genomic_DNA"/>
</dbReference>
<feature type="non-terminal residue" evidence="1">
    <location>
        <position position="1"/>
    </location>
</feature>
<evidence type="ECO:0000313" key="1">
    <source>
        <dbReference type="EMBL" id="KNZ48741.1"/>
    </source>
</evidence>
<comment type="caution">
    <text evidence="1">The sequence shown here is derived from an EMBL/GenBank/DDBJ whole genome shotgun (WGS) entry which is preliminary data.</text>
</comment>
<dbReference type="Proteomes" id="UP000037035">
    <property type="component" value="Unassembled WGS sequence"/>
</dbReference>
<accession>A0A0L6UJL6</accession>
<evidence type="ECO:0008006" key="3">
    <source>
        <dbReference type="Google" id="ProtNLM"/>
    </source>
</evidence>
<dbReference type="OrthoDB" id="5552562at2759"/>
<dbReference type="VEuPathDB" id="FungiDB:VP01_5447g1"/>
<evidence type="ECO:0000313" key="2">
    <source>
        <dbReference type="Proteomes" id="UP000037035"/>
    </source>
</evidence>
<sequence>LEKSTTLPPRSFEKVTTLQPVVLRPSHLLARSYSIPSPTLNNFPPTPTKWLLLLFMTDDTENWSQPYLMKVFNPEEAFKEFLDDFKSMSAYTQEFNSHACTIGWADSPLMSIYQHRLTDKVQLAVVMSNIHFTFLQTMQAMALKAGHTIEDIWNGQPAPIPPLAPVPQPPTSMQWTSRLSNVLNLGFRCGQGGHVSRGCSNGNRKLQGRQQSLSSARISELQAKINRIFC</sequence>